<protein>
    <recommendedName>
        <fullName evidence="1">Acylphosphatase-like domain-containing protein</fullName>
    </recommendedName>
</protein>
<gene>
    <name evidence="2" type="ORF">SDC9_08661</name>
</gene>
<dbReference type="Gene3D" id="3.30.70.100">
    <property type="match status" value="1"/>
</dbReference>
<organism evidence="2">
    <name type="scientific">bioreactor metagenome</name>
    <dbReference type="NCBI Taxonomy" id="1076179"/>
    <lineage>
        <taxon>unclassified sequences</taxon>
        <taxon>metagenomes</taxon>
        <taxon>ecological metagenomes</taxon>
    </lineage>
</organism>
<evidence type="ECO:0000259" key="1">
    <source>
        <dbReference type="PROSITE" id="PS51160"/>
    </source>
</evidence>
<name>A0A644TAY0_9ZZZZ</name>
<dbReference type="PROSITE" id="PS51160">
    <property type="entry name" value="ACYLPHOSPHATASE_3"/>
    <property type="match status" value="1"/>
</dbReference>
<dbReference type="AlphaFoldDB" id="A0A644TAY0"/>
<evidence type="ECO:0000313" key="2">
    <source>
        <dbReference type="EMBL" id="MPL63041.1"/>
    </source>
</evidence>
<accession>A0A644TAY0</accession>
<reference evidence="2" key="1">
    <citation type="submission" date="2019-08" db="EMBL/GenBank/DDBJ databases">
        <authorList>
            <person name="Kucharzyk K."/>
            <person name="Murdoch R.W."/>
            <person name="Higgins S."/>
            <person name="Loffler F."/>
        </authorList>
    </citation>
    <scope>NUCLEOTIDE SEQUENCE</scope>
</reference>
<dbReference type="SUPFAM" id="SSF54975">
    <property type="entry name" value="Acylphosphatase/BLUF domain-like"/>
    <property type="match status" value="1"/>
</dbReference>
<dbReference type="InterPro" id="IPR036046">
    <property type="entry name" value="Acylphosphatase-like_dom_sf"/>
</dbReference>
<sequence>MRQAKRILINFKNEAPDFRYYAMRKGREFGIKGIIPLIANNSIVIHAERTETSLNAYCEILKTGTPFCTIGRFSTFNAQVLHYNTLEITNEHSLLTDTHTVRTKTRILRLGIFGL</sequence>
<dbReference type="EMBL" id="VSSQ01000020">
    <property type="protein sequence ID" value="MPL63041.1"/>
    <property type="molecule type" value="Genomic_DNA"/>
</dbReference>
<proteinExistence type="predicted"/>
<dbReference type="Pfam" id="PF00708">
    <property type="entry name" value="Acylphosphatase"/>
    <property type="match status" value="1"/>
</dbReference>
<dbReference type="InterPro" id="IPR001792">
    <property type="entry name" value="Acylphosphatase-like_dom"/>
</dbReference>
<comment type="caution">
    <text evidence="2">The sequence shown here is derived from an EMBL/GenBank/DDBJ whole genome shotgun (WGS) entry which is preliminary data.</text>
</comment>
<feature type="domain" description="Acylphosphatase-like" evidence="1">
    <location>
        <begin position="4"/>
        <end position="90"/>
    </location>
</feature>